<keyword evidence="1" id="KW-0812">Transmembrane</keyword>
<dbReference type="EMBL" id="CP045644">
    <property type="protein sequence ID" value="QFZ83390.1"/>
    <property type="molecule type" value="Genomic_DNA"/>
</dbReference>
<proteinExistence type="predicted"/>
<keyword evidence="1" id="KW-0472">Membrane</keyword>
<reference evidence="2 3" key="1">
    <citation type="submission" date="2019-10" db="EMBL/GenBank/DDBJ databases">
        <title>Complete genome sequence of Variovorax paradoxus 5C-2.</title>
        <authorList>
            <person name="Gogoleva N.E."/>
            <person name="Balkin A.S."/>
        </authorList>
    </citation>
    <scope>NUCLEOTIDE SEQUENCE [LARGE SCALE GENOMIC DNA]</scope>
    <source>
        <strain evidence="2 3">5C-2</strain>
    </source>
</reference>
<protein>
    <submittedName>
        <fullName evidence="2">Flp family type IVb pilin</fullName>
    </submittedName>
</protein>
<sequence>MLSSITRFLRDEEGATAIEYGLIAGLISVVILVSLTDIGTNLNAIFVKVAGKLDITP</sequence>
<evidence type="ECO:0000256" key="1">
    <source>
        <dbReference type="SAM" id="Phobius"/>
    </source>
</evidence>
<dbReference type="Proteomes" id="UP000326780">
    <property type="component" value="Chromosome"/>
</dbReference>
<name>A0A5Q0M0Z4_VARPD</name>
<keyword evidence="1" id="KW-1133">Transmembrane helix</keyword>
<dbReference type="AlphaFoldDB" id="A0A5Q0M0Z4"/>
<dbReference type="RefSeq" id="WP_153282113.1">
    <property type="nucleotide sequence ID" value="NZ_CP045644.1"/>
</dbReference>
<feature type="transmembrane region" description="Helical" evidence="1">
    <location>
        <begin position="20"/>
        <end position="38"/>
    </location>
</feature>
<evidence type="ECO:0000313" key="3">
    <source>
        <dbReference type="Proteomes" id="UP000326780"/>
    </source>
</evidence>
<gene>
    <name evidence="2" type="ORF">GFK26_11745</name>
</gene>
<evidence type="ECO:0000313" key="2">
    <source>
        <dbReference type="EMBL" id="QFZ83390.1"/>
    </source>
</evidence>
<organism evidence="2 3">
    <name type="scientific">Variovorax paradoxus</name>
    <dbReference type="NCBI Taxonomy" id="34073"/>
    <lineage>
        <taxon>Bacteria</taxon>
        <taxon>Pseudomonadati</taxon>
        <taxon>Pseudomonadota</taxon>
        <taxon>Betaproteobacteria</taxon>
        <taxon>Burkholderiales</taxon>
        <taxon>Comamonadaceae</taxon>
        <taxon>Variovorax</taxon>
    </lineage>
</organism>
<accession>A0A5Q0M0Z4</accession>
<dbReference type="Pfam" id="PF04964">
    <property type="entry name" value="Flp_Fap"/>
    <property type="match status" value="1"/>
</dbReference>
<dbReference type="InterPro" id="IPR007047">
    <property type="entry name" value="Flp_Fap"/>
</dbReference>